<evidence type="ECO:0000313" key="3">
    <source>
        <dbReference type="Proteomes" id="UP000245639"/>
    </source>
</evidence>
<feature type="region of interest" description="Disordered" evidence="1">
    <location>
        <begin position="243"/>
        <end position="262"/>
    </location>
</feature>
<keyword evidence="3" id="KW-1185">Reference proteome</keyword>
<dbReference type="RefSeq" id="WP_116710193.1">
    <property type="nucleotide sequence ID" value="NZ_QEKW01000014.1"/>
</dbReference>
<evidence type="ECO:0000256" key="1">
    <source>
        <dbReference type="SAM" id="MobiDB-lite"/>
    </source>
</evidence>
<dbReference type="AlphaFoldDB" id="A0A2U1F0W4"/>
<proteinExistence type="predicted"/>
<gene>
    <name evidence="2" type="ORF">C8D89_11423</name>
</gene>
<dbReference type="Proteomes" id="UP000245639">
    <property type="component" value="Unassembled WGS sequence"/>
</dbReference>
<dbReference type="OrthoDB" id="5194739at2"/>
<name>A0A2U1F0W4_9PSEU</name>
<sequence>MLLAGDPEAMLAAAEQLAGAGRALRVVGEDLAAHGRSITTDWSGPAAPLALARIGGDAEQVRRAAEAVTGVAGPLRACADELRAAQRDFALGEQQRARAVADGQALMEAAAERALLANEATARAFRTAADALDGAAPATAPRGGGGSGIAEAGNIAASLGNAALQHPASALSVVGGATLAGVSALGVAGGTAATATGVGAPVGVPVGGASLAGLAAGLGLAGAGAVDLTHHALGDDRVTPFQVNEDSGSGAAAPPFEAPSEITGMTRHGAERAEGRDRHGVSDEAMADAVANPMKAPEYRPNGTYRYEGQDAVVSLNERGEVVTTWAKTSNGWRHR</sequence>
<evidence type="ECO:0000313" key="2">
    <source>
        <dbReference type="EMBL" id="PVZ05769.1"/>
    </source>
</evidence>
<protein>
    <submittedName>
        <fullName evidence="2">Uncharacterized protein</fullName>
    </submittedName>
</protein>
<accession>A0A2U1F0W4</accession>
<organism evidence="2 3">
    <name type="scientific">Actinomycetospora cinnamomea</name>
    <dbReference type="NCBI Taxonomy" id="663609"/>
    <lineage>
        <taxon>Bacteria</taxon>
        <taxon>Bacillati</taxon>
        <taxon>Actinomycetota</taxon>
        <taxon>Actinomycetes</taxon>
        <taxon>Pseudonocardiales</taxon>
        <taxon>Pseudonocardiaceae</taxon>
        <taxon>Actinomycetospora</taxon>
    </lineage>
</organism>
<reference evidence="2 3" key="1">
    <citation type="submission" date="2018-04" db="EMBL/GenBank/DDBJ databases">
        <title>Genomic Encyclopedia of Type Strains, Phase IV (KMG-IV): sequencing the most valuable type-strain genomes for metagenomic binning, comparative biology and taxonomic classification.</title>
        <authorList>
            <person name="Goeker M."/>
        </authorList>
    </citation>
    <scope>NUCLEOTIDE SEQUENCE [LARGE SCALE GENOMIC DNA]</scope>
    <source>
        <strain evidence="2 3">DSM 45771</strain>
    </source>
</reference>
<comment type="caution">
    <text evidence="2">The sequence shown here is derived from an EMBL/GenBank/DDBJ whole genome shotgun (WGS) entry which is preliminary data.</text>
</comment>
<dbReference type="EMBL" id="QEKW01000014">
    <property type="protein sequence ID" value="PVZ05769.1"/>
    <property type="molecule type" value="Genomic_DNA"/>
</dbReference>